<dbReference type="Pfam" id="PF01979">
    <property type="entry name" value="Amidohydro_1"/>
    <property type="match status" value="1"/>
</dbReference>
<dbReference type="PANTHER" id="PTHR43135">
    <property type="entry name" value="ALPHA-D-RIBOSE 1-METHYLPHOSPHONATE 5-TRIPHOSPHATE DIPHOSPHATASE"/>
    <property type="match status" value="1"/>
</dbReference>
<comment type="caution">
    <text evidence="2">The sequence shown here is derived from an EMBL/GenBank/DDBJ whole genome shotgun (WGS) entry which is preliminary data.</text>
</comment>
<gene>
    <name evidence="2" type="ORF">HRJ53_24660</name>
</gene>
<dbReference type="Gene3D" id="2.30.40.10">
    <property type="entry name" value="Urease, subunit C, domain 1"/>
    <property type="match status" value="1"/>
</dbReference>
<dbReference type="AlphaFoldDB" id="A0A7V8NVB0"/>
<dbReference type="InterPro" id="IPR057744">
    <property type="entry name" value="OTAase-like"/>
</dbReference>
<accession>A0A7V8NVB0</accession>
<name>A0A7V8NVB0_9BACT</name>
<dbReference type="InterPro" id="IPR032466">
    <property type="entry name" value="Metal_Hydrolase"/>
</dbReference>
<dbReference type="InterPro" id="IPR006680">
    <property type="entry name" value="Amidohydro-rel"/>
</dbReference>
<dbReference type="Proteomes" id="UP000567293">
    <property type="component" value="Unassembled WGS sequence"/>
</dbReference>
<dbReference type="InterPro" id="IPR051781">
    <property type="entry name" value="Metallo-dep_Hydrolase"/>
</dbReference>
<dbReference type="GO" id="GO:0016810">
    <property type="term" value="F:hydrolase activity, acting on carbon-nitrogen (but not peptide) bonds"/>
    <property type="evidence" value="ECO:0007669"/>
    <property type="project" value="InterPro"/>
</dbReference>
<dbReference type="Gene3D" id="3.20.20.140">
    <property type="entry name" value="Metal-dependent hydrolases"/>
    <property type="match status" value="1"/>
</dbReference>
<feature type="non-terminal residue" evidence="2">
    <location>
        <position position="1"/>
    </location>
</feature>
<dbReference type="SUPFAM" id="SSF51556">
    <property type="entry name" value="Metallo-dependent hydrolases"/>
    <property type="match status" value="1"/>
</dbReference>
<evidence type="ECO:0000313" key="3">
    <source>
        <dbReference type="Proteomes" id="UP000567293"/>
    </source>
</evidence>
<dbReference type="SUPFAM" id="SSF51338">
    <property type="entry name" value="Composite domain of metallo-dependent hydrolases"/>
    <property type="match status" value="1"/>
</dbReference>
<organism evidence="2 3">
    <name type="scientific">Candidatus Acidiferrum panamense</name>
    <dbReference type="NCBI Taxonomy" id="2741543"/>
    <lineage>
        <taxon>Bacteria</taxon>
        <taxon>Pseudomonadati</taxon>
        <taxon>Acidobacteriota</taxon>
        <taxon>Terriglobia</taxon>
        <taxon>Candidatus Acidiferrales</taxon>
        <taxon>Candidatus Acidiferrum</taxon>
    </lineage>
</organism>
<feature type="domain" description="Amidohydrolase-related" evidence="1">
    <location>
        <begin position="61"/>
        <end position="408"/>
    </location>
</feature>
<dbReference type="CDD" id="cd01299">
    <property type="entry name" value="Met_dep_hydrolase_A"/>
    <property type="match status" value="1"/>
</dbReference>
<dbReference type="InterPro" id="IPR011059">
    <property type="entry name" value="Metal-dep_hydrolase_composite"/>
</dbReference>
<sequence length="414" mass="44880">APPKPSLLVKAGKLLDVRKGTYLENVGIWIEGQRFKEVGHFPEVQAHVHQNTKVIELGRATVLPGLIDCHTHLMARIPEGPDGYTLNLVTKSQAFRALEGAYNARITLEAGFTSVRDVENEGAAYADVALRDAIEQGLAEGPRMQVATRAIAAVGQYNPFGISPDLSDFPTGAQMVSGQEEARRAVREQIGHGADLIKVYADWTHPTLTVDEIRVVVEEAHKLGRKVAAHASTPEGVKNAVTAGVDSIEHGHRADQQDLELMKAKGTFLVPTVGGIDASIERYSKEPETERRKEIQAYLGELLQSIQQSMQQAMRLGVKIALGYDAGSPGRQGKNADEFVALAKRGLPPLEAIRAATLNAAELMNWQDRVGSIEAGKYADFIAVEGDPLRDIAVLEQVKFVMKGGTVVKDALPH</sequence>
<evidence type="ECO:0000313" key="2">
    <source>
        <dbReference type="EMBL" id="MBA0088190.1"/>
    </source>
</evidence>
<proteinExistence type="predicted"/>
<dbReference type="PANTHER" id="PTHR43135:SF3">
    <property type="entry name" value="ALPHA-D-RIBOSE 1-METHYLPHOSPHONATE 5-TRIPHOSPHATE DIPHOSPHATASE"/>
    <property type="match status" value="1"/>
</dbReference>
<evidence type="ECO:0000259" key="1">
    <source>
        <dbReference type="Pfam" id="PF01979"/>
    </source>
</evidence>
<protein>
    <submittedName>
        <fullName evidence="2">Amidohydrolase family protein</fullName>
    </submittedName>
</protein>
<dbReference type="EMBL" id="JACDQQ010002385">
    <property type="protein sequence ID" value="MBA0088190.1"/>
    <property type="molecule type" value="Genomic_DNA"/>
</dbReference>
<reference evidence="2" key="1">
    <citation type="submission" date="2020-06" db="EMBL/GenBank/DDBJ databases">
        <title>Legume-microbial interactions unlock mineral nutrients during tropical forest succession.</title>
        <authorList>
            <person name="Epihov D.Z."/>
        </authorList>
    </citation>
    <scope>NUCLEOTIDE SEQUENCE [LARGE SCALE GENOMIC DNA]</scope>
    <source>
        <strain evidence="2">Pan2503</strain>
    </source>
</reference>
<keyword evidence="3" id="KW-1185">Reference proteome</keyword>